<keyword evidence="1" id="KW-0472">Membrane</keyword>
<protein>
    <recommendedName>
        <fullName evidence="4">YitT family protein</fullName>
    </recommendedName>
</protein>
<keyword evidence="3" id="KW-1185">Reference proteome</keyword>
<dbReference type="RefSeq" id="WP_118875403.1">
    <property type="nucleotide sequence ID" value="NZ_QWEI01000002.1"/>
</dbReference>
<dbReference type="Pfam" id="PF19700">
    <property type="entry name" value="DUF6198"/>
    <property type="match status" value="1"/>
</dbReference>
<evidence type="ECO:0000313" key="2">
    <source>
        <dbReference type="EMBL" id="RHW38369.1"/>
    </source>
</evidence>
<evidence type="ECO:0000313" key="3">
    <source>
        <dbReference type="Proteomes" id="UP000265692"/>
    </source>
</evidence>
<feature type="transmembrane region" description="Helical" evidence="1">
    <location>
        <begin position="110"/>
        <end position="132"/>
    </location>
</feature>
<feature type="transmembrane region" description="Helical" evidence="1">
    <location>
        <begin position="41"/>
        <end position="67"/>
    </location>
</feature>
<evidence type="ECO:0008006" key="4">
    <source>
        <dbReference type="Google" id="ProtNLM"/>
    </source>
</evidence>
<organism evidence="2 3">
    <name type="scientific">Ureibacillus yapensis</name>
    <dbReference type="NCBI Taxonomy" id="2304605"/>
    <lineage>
        <taxon>Bacteria</taxon>
        <taxon>Bacillati</taxon>
        <taxon>Bacillota</taxon>
        <taxon>Bacilli</taxon>
        <taxon>Bacillales</taxon>
        <taxon>Caryophanaceae</taxon>
        <taxon>Ureibacillus</taxon>
    </lineage>
</organism>
<accession>A0A396SQD5</accession>
<dbReference type="EMBL" id="QWEI01000002">
    <property type="protein sequence ID" value="RHW38369.1"/>
    <property type="molecule type" value="Genomic_DNA"/>
</dbReference>
<dbReference type="AlphaFoldDB" id="A0A396SQD5"/>
<gene>
    <name evidence="2" type="ORF">D1B33_05655</name>
</gene>
<keyword evidence="1" id="KW-1133">Transmembrane helix</keyword>
<keyword evidence="1" id="KW-0812">Transmembrane</keyword>
<dbReference type="OrthoDB" id="87655at2"/>
<dbReference type="InterPro" id="IPR038750">
    <property type="entry name" value="YczE/YyaS-like"/>
</dbReference>
<sequence length="235" mass="26106">MKHMDTTIKRIVIYVFGLFFLALGIAFSIQAMLGVSPVSSLAYALSLITGFSVGMMTFLANILYIIVQVILNKSVEVKEYIVQLIVTVMFSFFIDGALIIVGLLPAPEGLVMQLVFLLISLFIVSIGLLGYFSSKFPLMPYDALTYSISKRFKLQFAKAKITSDLTNVTVAALICLIFIHSFGSIGIGTFVAAYFIGKITGMLIKRFQQPLLSWVYKTKNEEVEQKYALKETTTN</sequence>
<feature type="transmembrane region" description="Helical" evidence="1">
    <location>
        <begin position="12"/>
        <end position="35"/>
    </location>
</feature>
<dbReference type="PANTHER" id="PTHR40078">
    <property type="entry name" value="INTEGRAL MEMBRANE PROTEIN-RELATED"/>
    <property type="match status" value="1"/>
</dbReference>
<feature type="transmembrane region" description="Helical" evidence="1">
    <location>
        <begin position="79"/>
        <end position="104"/>
    </location>
</feature>
<feature type="transmembrane region" description="Helical" evidence="1">
    <location>
        <begin position="185"/>
        <end position="204"/>
    </location>
</feature>
<proteinExistence type="predicted"/>
<reference evidence="2 3" key="1">
    <citation type="submission" date="2018-08" db="EMBL/GenBank/DDBJ databases">
        <title>Lysinibacillus sp. YLB-03 draft genome sequence.</title>
        <authorList>
            <person name="Yu L."/>
        </authorList>
    </citation>
    <scope>NUCLEOTIDE SEQUENCE [LARGE SCALE GENOMIC DNA]</scope>
    <source>
        <strain evidence="2 3">YLB-03</strain>
    </source>
</reference>
<name>A0A396SQD5_9BACL</name>
<comment type="caution">
    <text evidence="2">The sequence shown here is derived from an EMBL/GenBank/DDBJ whole genome shotgun (WGS) entry which is preliminary data.</text>
</comment>
<dbReference type="Proteomes" id="UP000265692">
    <property type="component" value="Unassembled WGS sequence"/>
</dbReference>
<dbReference type="PANTHER" id="PTHR40078:SF1">
    <property type="entry name" value="INTEGRAL MEMBRANE PROTEIN"/>
    <property type="match status" value="1"/>
</dbReference>
<evidence type="ECO:0000256" key="1">
    <source>
        <dbReference type="SAM" id="Phobius"/>
    </source>
</evidence>